<feature type="domain" description="Zinc-ribbon 15" evidence="1">
    <location>
        <begin position="41"/>
        <end position="122"/>
    </location>
</feature>
<dbReference type="STRING" id="1429043.X474_13460"/>
<dbReference type="Pfam" id="PF17032">
    <property type="entry name" value="Zn_ribbon_15"/>
    <property type="match status" value="1"/>
</dbReference>
<proteinExistence type="predicted"/>
<dbReference type="RefSeq" id="WP_052515139.1">
    <property type="nucleotide sequence ID" value="NZ_AZAC01000015.1"/>
</dbReference>
<dbReference type="AlphaFoldDB" id="A0A0D2GEZ5"/>
<gene>
    <name evidence="2" type="ORF">X474_13460</name>
</gene>
<name>A0A0D2GEZ5_9BACT</name>
<protein>
    <recommendedName>
        <fullName evidence="1">Zinc-ribbon 15 domain-containing protein</fullName>
    </recommendedName>
</protein>
<dbReference type="EMBL" id="AZAC01000015">
    <property type="protein sequence ID" value="KIX13487.1"/>
    <property type="molecule type" value="Genomic_DNA"/>
</dbReference>
<dbReference type="InterPro" id="IPR053281">
    <property type="entry name" value="Double_zinc_ribbon"/>
</dbReference>
<dbReference type="InterPro" id="IPR031493">
    <property type="entry name" value="Zinc_ribbon_15"/>
</dbReference>
<reference evidence="2 3" key="1">
    <citation type="submission" date="2013-11" db="EMBL/GenBank/DDBJ databases">
        <title>Metagenomic analysis of a methanogenic consortium involved in long chain n-alkane degradation.</title>
        <authorList>
            <person name="Davidova I.A."/>
            <person name="Callaghan A.V."/>
            <person name="Wawrik B."/>
            <person name="Pruitt S."/>
            <person name="Marks C."/>
            <person name="Duncan K.E."/>
            <person name="Suflita J.M."/>
        </authorList>
    </citation>
    <scope>NUCLEOTIDE SEQUENCE [LARGE SCALE GENOMIC DNA]</scope>
    <source>
        <strain evidence="2 3">SPR</strain>
    </source>
</reference>
<comment type="caution">
    <text evidence="2">The sequence shown here is derived from an EMBL/GenBank/DDBJ whole genome shotgun (WGS) entry which is preliminary data.</text>
</comment>
<evidence type="ECO:0000313" key="2">
    <source>
        <dbReference type="EMBL" id="KIX13487.1"/>
    </source>
</evidence>
<dbReference type="Proteomes" id="UP000032233">
    <property type="component" value="Unassembled WGS sequence"/>
</dbReference>
<dbReference type="InParanoid" id="A0A0D2GEZ5"/>
<sequence length="125" mass="13642">MSLLGTSTVKRQGLKRPGARVFIFIGGVQPKKTKLDDNPRTCPVCGLPSARLKRLDNYLSLFFIPVIPLKKGDVFLECERCGGVFSPDGERLGARPGQGGLPKCPNCGTSLQNEFEYCPKCGRKV</sequence>
<accession>A0A0D2GEZ5</accession>
<evidence type="ECO:0000313" key="3">
    <source>
        <dbReference type="Proteomes" id="UP000032233"/>
    </source>
</evidence>
<keyword evidence="3" id="KW-1185">Reference proteome</keyword>
<dbReference type="PANTHER" id="PTHR36718">
    <property type="entry name" value="OS05G0435400 PROTEIN"/>
    <property type="match status" value="1"/>
</dbReference>
<evidence type="ECO:0000259" key="1">
    <source>
        <dbReference type="Pfam" id="PF17032"/>
    </source>
</evidence>
<dbReference type="PANTHER" id="PTHR36718:SF1">
    <property type="entry name" value="DOUBLE ZINC RIBBON PROTEIN MJ0416"/>
    <property type="match status" value="1"/>
</dbReference>
<organism evidence="2 3">
    <name type="scientific">Dethiosulfatarculus sandiegensis</name>
    <dbReference type="NCBI Taxonomy" id="1429043"/>
    <lineage>
        <taxon>Bacteria</taxon>
        <taxon>Pseudomonadati</taxon>
        <taxon>Thermodesulfobacteriota</taxon>
        <taxon>Desulfarculia</taxon>
        <taxon>Desulfarculales</taxon>
        <taxon>Desulfarculaceae</taxon>
        <taxon>Dethiosulfatarculus</taxon>
    </lineage>
</organism>